<protein>
    <recommendedName>
        <fullName evidence="3">DNA repair protein REV1</fullName>
    </recommendedName>
</protein>
<feature type="compositionally biased region" description="Pro residues" evidence="13">
    <location>
        <begin position="940"/>
        <end position="957"/>
    </location>
</feature>
<dbReference type="Gene3D" id="6.10.250.1490">
    <property type="match status" value="1"/>
</dbReference>
<dbReference type="FunFam" id="3.30.70.270:FF:000124">
    <property type="entry name" value="DNA repair protein REV1"/>
    <property type="match status" value="1"/>
</dbReference>
<dbReference type="InterPro" id="IPR038401">
    <property type="entry name" value="Rev1_C_sf"/>
</dbReference>
<evidence type="ECO:0000256" key="4">
    <source>
        <dbReference type="ARBA" id="ARBA00022634"/>
    </source>
</evidence>
<evidence type="ECO:0000256" key="5">
    <source>
        <dbReference type="ARBA" id="ARBA00022679"/>
    </source>
</evidence>
<evidence type="ECO:0000259" key="14">
    <source>
        <dbReference type="PROSITE" id="PS50172"/>
    </source>
</evidence>
<feature type="region of interest" description="Disordered" evidence="13">
    <location>
        <begin position="322"/>
        <end position="352"/>
    </location>
</feature>
<evidence type="ECO:0000313" key="16">
    <source>
        <dbReference type="EMBL" id="KIR40710.1"/>
    </source>
</evidence>
<dbReference type="SUPFAM" id="SSF52113">
    <property type="entry name" value="BRCT domain"/>
    <property type="match status" value="1"/>
</dbReference>
<keyword evidence="4" id="KW-0237">DNA synthesis</keyword>
<keyword evidence="11" id="KW-0234">DNA repair</keyword>
<feature type="compositionally biased region" description="Low complexity" evidence="13">
    <location>
        <begin position="930"/>
        <end position="939"/>
    </location>
</feature>
<feature type="region of interest" description="Disordered" evidence="13">
    <location>
        <begin position="869"/>
        <end position="888"/>
    </location>
</feature>
<dbReference type="GO" id="GO:0005634">
    <property type="term" value="C:nucleus"/>
    <property type="evidence" value="ECO:0007669"/>
    <property type="project" value="UniProtKB-SubCell"/>
</dbReference>
<dbReference type="EMBL" id="KN847902">
    <property type="protein sequence ID" value="KIR40710.1"/>
    <property type="molecule type" value="Genomic_DNA"/>
</dbReference>
<evidence type="ECO:0000259" key="15">
    <source>
        <dbReference type="PROSITE" id="PS50173"/>
    </source>
</evidence>
<dbReference type="GO" id="GO:0003684">
    <property type="term" value="F:damaged DNA binding"/>
    <property type="evidence" value="ECO:0007669"/>
    <property type="project" value="InterPro"/>
</dbReference>
<dbReference type="SUPFAM" id="SSF100879">
    <property type="entry name" value="Lesion bypass DNA polymerase (Y-family), little finger domain"/>
    <property type="match status" value="1"/>
</dbReference>
<dbReference type="InterPro" id="IPR031991">
    <property type="entry name" value="Rev1_C"/>
</dbReference>
<keyword evidence="9" id="KW-0460">Magnesium</keyword>
<feature type="domain" description="BRCT" evidence="14">
    <location>
        <begin position="155"/>
        <end position="243"/>
    </location>
</feature>
<dbReference type="PANTHER" id="PTHR45990">
    <property type="entry name" value="DNA REPAIR PROTEIN REV1"/>
    <property type="match status" value="1"/>
</dbReference>
<dbReference type="Pfam" id="PF00817">
    <property type="entry name" value="IMS"/>
    <property type="match status" value="1"/>
</dbReference>
<dbReference type="GO" id="GO:0003887">
    <property type="term" value="F:DNA-directed DNA polymerase activity"/>
    <property type="evidence" value="ECO:0007669"/>
    <property type="project" value="InterPro"/>
</dbReference>
<name>A0A0D0V701_9TREE</name>
<keyword evidence="17" id="KW-1185">Reference proteome</keyword>
<dbReference type="InterPro" id="IPR036420">
    <property type="entry name" value="BRCT_dom_sf"/>
</dbReference>
<dbReference type="PROSITE" id="PS50172">
    <property type="entry name" value="BRCT"/>
    <property type="match status" value="1"/>
</dbReference>
<dbReference type="Pfam" id="PF16589">
    <property type="entry name" value="BRCT_2"/>
    <property type="match status" value="1"/>
</dbReference>
<evidence type="ECO:0000313" key="17">
    <source>
        <dbReference type="Proteomes" id="UP000053392"/>
    </source>
</evidence>
<keyword evidence="12" id="KW-0539">Nucleus</keyword>
<feature type="region of interest" description="Disordered" evidence="13">
    <location>
        <begin position="55"/>
        <end position="122"/>
    </location>
</feature>
<dbReference type="GO" id="GO:0042276">
    <property type="term" value="P:error-prone translesion synthesis"/>
    <property type="evidence" value="ECO:0007669"/>
    <property type="project" value="TreeGrafter"/>
</dbReference>
<evidence type="ECO:0000256" key="2">
    <source>
        <dbReference type="ARBA" id="ARBA00010945"/>
    </source>
</evidence>
<keyword evidence="10" id="KW-0238">DNA-binding</keyword>
<dbReference type="PROSITE" id="PS50173">
    <property type="entry name" value="UMUC"/>
    <property type="match status" value="1"/>
</dbReference>
<dbReference type="Gene3D" id="3.40.50.10190">
    <property type="entry name" value="BRCT domain"/>
    <property type="match status" value="1"/>
</dbReference>
<keyword evidence="8" id="KW-0227">DNA damage</keyword>
<dbReference type="InterPro" id="IPR001126">
    <property type="entry name" value="UmuC"/>
</dbReference>
<dbReference type="Gene3D" id="3.40.1170.60">
    <property type="match status" value="1"/>
</dbReference>
<dbReference type="FunFam" id="3.30.1490.100:FF:000001">
    <property type="entry name" value="DNA repair protein REV1"/>
    <property type="match status" value="1"/>
</dbReference>
<sequence length="1262" mass="138797">MSKFVLKNRNATCDADFWTFVATTRNSEKNPGPSSSFPISSPSFWAEAATISIPTVDHKRSRSSPVEADTGEASSGEQDHPPLPKRPRNSTRSPDHGLTFLPNPQDIDPDDPQAYLANPEYAPNRFGDIGDYMRKKEIKVQVQNASIAVSASSKTLPQIFTGLSFHINGNTQPSMEQLRKLLLQRGGTVYPVLRNKTMVDYIIAPVLTLKKHEEFKRYKVVKEGWVVESCQQDKLLDWRKWRLQPDGGGTEAGTKSLERFFAQKAKAKQDLGEAAEELSIDYKDTKLAAPVDEDTEYSTPSDVVIVTPKKPVPVQLQRLLTPRSQRHAPIPISPGQPPPSPASPAPISPKIQKPEGAWEHYYKTESNEHAAKALQSDAWRAQNTAEQGNAGGFIDGYYQNSRLHHLSTWKAELKVLVRDAQKRSEEALTKAEVKELAEGAEESGQAIHSLAKSVLPSIPLPAVPSGSADRVIFHVDFDAFFVSCGLATRPYLKGKPTVVCHSSGRGAGSTSEIASCSYEAREKGVRNGMSLGRARQLVGPDLQTMPYEFERYKKFSLAFYTVLMAYADELQAVSVDEALIDVTSHVAARAALPQDAAIGKKGKERDPAVELAEKIRDDVREVTEGCEVSIGIAHNILLAKLATRHAKPAGVYHLILEAIPSFIHRLSVEDFPSVGYSTKSKVEAAFKTTKAGELLDISKGRWKSVLGEKTGEMMWGYLRGIDSRKLEGDKVRKSYGIRFQTQGQAEQYIRDLAAEVSKRMKNVGVKGRQITLKLLKRHPDAPVEPPKFLGHGWCETYNRSSLLPTSGGGLTDDPKILGAEGVQLLRTLNIDPVELRGVGIQVTKLDTGGTENRPTGQRTLNFAKQSKIDAEPVAGPSRLPGQAQKTETDGLDPEFLAALPPSIASEVCRDHALNKSDATRPAAVQPTRTPSLEVISIPSSSPPPKAESPRSFLPPSPQADTSPAKAISKIKGPNEAAHIARQLRPKTKVQMKAGMVAEGPLFGAWSKARDKTVEIELDKPTQQKSTIVDLTSYSSPQDVGSGIKAELEEDQVVEGYALSYLRSLGIDLDVLLALPKAIRKEVIVQEEENARRRQALFQPGDRLRSRATSTSVSPVKLGGVVGYRGRSTSRSVPPQQRQSIKIIRPPKPALMNSTELPDVLRTIELWIESREDSPPAEKDAIKVTAFLKKCLNDGEGKVGDGVEKVVEVLRWMRVIINEKWAQDEGPNESTSEAGREWWRIWRHMKDEVNLICVEKFGAGLRI</sequence>
<feature type="region of interest" description="Disordered" evidence="13">
    <location>
        <begin position="914"/>
        <end position="966"/>
    </location>
</feature>
<dbReference type="InterPro" id="IPR043128">
    <property type="entry name" value="Rev_trsase/Diguanyl_cyclase"/>
</dbReference>
<evidence type="ECO:0000256" key="7">
    <source>
        <dbReference type="ARBA" id="ARBA00022723"/>
    </source>
</evidence>
<evidence type="ECO:0000256" key="6">
    <source>
        <dbReference type="ARBA" id="ARBA00022695"/>
    </source>
</evidence>
<dbReference type="SUPFAM" id="SSF56672">
    <property type="entry name" value="DNA/RNA polymerases"/>
    <property type="match status" value="1"/>
</dbReference>
<dbReference type="InterPro" id="IPR036775">
    <property type="entry name" value="DNA_pol_Y-fam_lit_finger_sf"/>
</dbReference>
<evidence type="ECO:0000256" key="8">
    <source>
        <dbReference type="ARBA" id="ARBA00022763"/>
    </source>
</evidence>
<dbReference type="InterPro" id="IPR017961">
    <property type="entry name" value="DNA_pol_Y-fam_little_finger"/>
</dbReference>
<proteinExistence type="inferred from homology"/>
<evidence type="ECO:0000256" key="10">
    <source>
        <dbReference type="ARBA" id="ARBA00023125"/>
    </source>
</evidence>
<dbReference type="GO" id="GO:0070987">
    <property type="term" value="P:error-free translesion synthesis"/>
    <property type="evidence" value="ECO:0007669"/>
    <property type="project" value="UniProtKB-ARBA"/>
</dbReference>
<dbReference type="InterPro" id="IPR001357">
    <property type="entry name" value="BRCT_dom"/>
</dbReference>
<evidence type="ECO:0000256" key="12">
    <source>
        <dbReference type="ARBA" id="ARBA00023242"/>
    </source>
</evidence>
<dbReference type="Gene3D" id="3.30.1490.100">
    <property type="entry name" value="DNA polymerase, Y-family, little finger domain"/>
    <property type="match status" value="1"/>
</dbReference>
<comment type="subcellular location">
    <subcellularLocation>
        <location evidence="1">Nucleus</location>
    </subcellularLocation>
</comment>
<comment type="similarity">
    <text evidence="2">Belongs to the DNA polymerase type-Y family.</text>
</comment>
<dbReference type="Pfam" id="PF21999">
    <property type="entry name" value="IMS_HHH_1"/>
    <property type="match status" value="1"/>
</dbReference>
<evidence type="ECO:0000256" key="13">
    <source>
        <dbReference type="SAM" id="MobiDB-lite"/>
    </source>
</evidence>
<gene>
    <name evidence="16" type="ORF">I313_03366</name>
</gene>
<dbReference type="Gene3D" id="3.30.70.270">
    <property type="match status" value="1"/>
</dbReference>
<evidence type="ECO:0000256" key="3">
    <source>
        <dbReference type="ARBA" id="ARBA00020399"/>
    </source>
</evidence>
<organism evidence="16 17">
    <name type="scientific">Cryptococcus deuterogattii Ram5</name>
    <dbReference type="NCBI Taxonomy" id="1296110"/>
    <lineage>
        <taxon>Eukaryota</taxon>
        <taxon>Fungi</taxon>
        <taxon>Dikarya</taxon>
        <taxon>Basidiomycota</taxon>
        <taxon>Agaricomycotina</taxon>
        <taxon>Tremellomycetes</taxon>
        <taxon>Tremellales</taxon>
        <taxon>Cryptococcaceae</taxon>
        <taxon>Cryptococcus</taxon>
        <taxon>Cryptococcus gattii species complex</taxon>
    </lineage>
</organism>
<keyword evidence="5" id="KW-0808">Transferase</keyword>
<evidence type="ECO:0000256" key="1">
    <source>
        <dbReference type="ARBA" id="ARBA00004123"/>
    </source>
</evidence>
<dbReference type="GO" id="GO:0017125">
    <property type="term" value="F:deoxycytidyl transferase activity"/>
    <property type="evidence" value="ECO:0007669"/>
    <property type="project" value="TreeGrafter"/>
</dbReference>
<reference evidence="16 17" key="1">
    <citation type="submission" date="2015-01" db="EMBL/GenBank/DDBJ databases">
        <title>The Genome Sequence of Cryptococcus gattii Ram5.</title>
        <authorList>
            <consortium name="The Broad Institute Genomics Platform"/>
            <person name="Cuomo C."/>
            <person name="Litvintseva A."/>
            <person name="Chen Y."/>
            <person name="Heitman J."/>
            <person name="Sun S."/>
            <person name="Springer D."/>
            <person name="Dromer F."/>
            <person name="Young S."/>
            <person name="Zeng Q."/>
            <person name="Gargeya S."/>
            <person name="Abouelleil A."/>
            <person name="Alvarado L."/>
            <person name="Chapman S.B."/>
            <person name="Gainer-Dewar J."/>
            <person name="Goldberg J."/>
            <person name="Griggs A."/>
            <person name="Gujja S."/>
            <person name="Hansen M."/>
            <person name="Howarth C."/>
            <person name="Imamovic A."/>
            <person name="Larimer J."/>
            <person name="Murphy C."/>
            <person name="Naylor J."/>
            <person name="Pearson M."/>
            <person name="Priest M."/>
            <person name="Roberts A."/>
            <person name="Saif S."/>
            <person name="Shea T."/>
            <person name="Sykes S."/>
            <person name="Wortman J."/>
            <person name="Nusbaum C."/>
            <person name="Birren B."/>
        </authorList>
    </citation>
    <scope>NUCLEOTIDE SEQUENCE [LARGE SCALE GENOMIC DNA]</scope>
    <source>
        <strain evidence="16 17">Ram5</strain>
    </source>
</reference>
<feature type="compositionally biased region" description="Pro residues" evidence="13">
    <location>
        <begin position="331"/>
        <end position="347"/>
    </location>
</feature>
<keyword evidence="7" id="KW-0479">Metal-binding</keyword>
<dbReference type="Gene3D" id="1.10.150.20">
    <property type="entry name" value="5' to 3' exonuclease, C-terminal subdomain"/>
    <property type="match status" value="1"/>
</dbReference>
<dbReference type="SMART" id="SM00292">
    <property type="entry name" value="BRCT"/>
    <property type="match status" value="1"/>
</dbReference>
<dbReference type="InterPro" id="IPR043502">
    <property type="entry name" value="DNA/RNA_pol_sf"/>
</dbReference>
<dbReference type="GO" id="GO:0046872">
    <property type="term" value="F:metal ion binding"/>
    <property type="evidence" value="ECO:0007669"/>
    <property type="project" value="UniProtKB-KW"/>
</dbReference>
<dbReference type="AlphaFoldDB" id="A0A0D0V701"/>
<dbReference type="CDD" id="cd01701">
    <property type="entry name" value="PolY_Rev1"/>
    <property type="match status" value="1"/>
</dbReference>
<dbReference type="HOGENOM" id="CLU_003901_0_3_1"/>
<dbReference type="Pfam" id="PF14377">
    <property type="entry name" value="UBM"/>
    <property type="match status" value="2"/>
</dbReference>
<dbReference type="Gene3D" id="1.20.58.1280">
    <property type="entry name" value="DNA repair protein Rev1, C-terminal domain"/>
    <property type="match status" value="1"/>
</dbReference>
<keyword evidence="6" id="KW-0548">Nucleotidyltransferase</keyword>
<feature type="domain" description="UmuC" evidence="15">
    <location>
        <begin position="472"/>
        <end position="675"/>
    </location>
</feature>
<dbReference type="InterPro" id="IPR053848">
    <property type="entry name" value="IMS_HHH_1"/>
</dbReference>
<dbReference type="GO" id="GO:0006281">
    <property type="term" value="P:DNA repair"/>
    <property type="evidence" value="ECO:0007669"/>
    <property type="project" value="UniProtKB-KW"/>
</dbReference>
<dbReference type="Pfam" id="PF11799">
    <property type="entry name" value="IMS_C"/>
    <property type="match status" value="1"/>
</dbReference>
<dbReference type="PANTHER" id="PTHR45990:SF1">
    <property type="entry name" value="DNA REPAIR PROTEIN REV1"/>
    <property type="match status" value="1"/>
</dbReference>
<dbReference type="Pfam" id="PF16727">
    <property type="entry name" value="REV1_C"/>
    <property type="match status" value="1"/>
</dbReference>
<evidence type="ECO:0000256" key="11">
    <source>
        <dbReference type="ARBA" id="ARBA00023204"/>
    </source>
</evidence>
<dbReference type="Proteomes" id="UP000053392">
    <property type="component" value="Unassembled WGS sequence"/>
</dbReference>
<accession>A0A0D0V701</accession>
<dbReference type="OrthoDB" id="427711at2759"/>
<dbReference type="InterPro" id="IPR025527">
    <property type="entry name" value="HUWE1/Rev1_UBM"/>
</dbReference>
<evidence type="ECO:0000256" key="9">
    <source>
        <dbReference type="ARBA" id="ARBA00022842"/>
    </source>
</evidence>